<gene>
    <name evidence="2" type="ORF">ABIE08_003570</name>
</gene>
<proteinExistence type="predicted"/>
<dbReference type="EMBL" id="JBEPSM010000003">
    <property type="protein sequence ID" value="MET4635619.1"/>
    <property type="molecule type" value="Genomic_DNA"/>
</dbReference>
<organism evidence="2 3">
    <name type="scientific">Kaistia defluvii</name>
    <dbReference type="NCBI Taxonomy" id="410841"/>
    <lineage>
        <taxon>Bacteria</taxon>
        <taxon>Pseudomonadati</taxon>
        <taxon>Pseudomonadota</taxon>
        <taxon>Alphaproteobacteria</taxon>
        <taxon>Hyphomicrobiales</taxon>
        <taxon>Kaistiaceae</taxon>
        <taxon>Kaistia</taxon>
    </lineage>
</organism>
<dbReference type="InterPro" id="IPR046919">
    <property type="entry name" value="ABC-3C_CTD10"/>
</dbReference>
<feature type="domain" description="ABC-three component systems C-terminal" evidence="1">
    <location>
        <begin position="182"/>
        <end position="301"/>
    </location>
</feature>
<name>A0ABV2R2W9_9HYPH</name>
<evidence type="ECO:0000313" key="3">
    <source>
        <dbReference type="Proteomes" id="UP001549321"/>
    </source>
</evidence>
<protein>
    <recommendedName>
        <fullName evidence="1">ABC-three component systems C-terminal domain-containing protein</fullName>
    </recommendedName>
</protein>
<accession>A0ABV2R2W9</accession>
<evidence type="ECO:0000259" key="1">
    <source>
        <dbReference type="Pfam" id="PF20275"/>
    </source>
</evidence>
<keyword evidence="3" id="KW-1185">Reference proteome</keyword>
<comment type="caution">
    <text evidence="2">The sequence shown here is derived from an EMBL/GenBank/DDBJ whole genome shotgun (WGS) entry which is preliminary data.</text>
</comment>
<dbReference type="Pfam" id="PF20275">
    <property type="entry name" value="CTD10"/>
    <property type="match status" value="1"/>
</dbReference>
<reference evidence="2 3" key="1">
    <citation type="submission" date="2024-06" db="EMBL/GenBank/DDBJ databases">
        <title>Sorghum-associated microbial communities from plants grown in Nebraska, USA.</title>
        <authorList>
            <person name="Schachtman D."/>
        </authorList>
    </citation>
    <scope>NUCLEOTIDE SEQUENCE [LARGE SCALE GENOMIC DNA]</scope>
    <source>
        <strain evidence="2 3">3207</strain>
    </source>
</reference>
<dbReference type="Proteomes" id="UP001549321">
    <property type="component" value="Unassembled WGS sequence"/>
</dbReference>
<evidence type="ECO:0000313" key="2">
    <source>
        <dbReference type="EMBL" id="MET4635619.1"/>
    </source>
</evidence>
<sequence>MDALQLYHYKVIFNLKVRSVFGTAFQDFFSTVLEKKHGADFVRVRPFGSVGDKGCDGYLASTGRIYQCFGKLQDAAVNSTTLTGKISADYALADGHLRSIMKEWHFGHNMVDGLPVTAVEELEALKKANPTRTFGFVGPAGLESIVLSLPPADLLYLLGPAATAEDSRNLNLSDVREAVDALMQAIGASSAQPATVKPVPADKLSFNKLPPHWVHLITAGSLNEPYVREYFERHPEATTGDKVAKSFSERYVALRHEGLKPGEIMDALYERLTGIGSVTASRQVAAHALLAYLFDACDIFEDDPSKVSA</sequence>
<dbReference type="RefSeq" id="WP_354553128.1">
    <property type="nucleotide sequence ID" value="NZ_JBEPSM010000003.1"/>
</dbReference>